<feature type="domain" description="GOLD" evidence="11">
    <location>
        <begin position="33"/>
        <end position="115"/>
    </location>
</feature>
<evidence type="ECO:0000313" key="13">
    <source>
        <dbReference type="Proteomes" id="UP000678393"/>
    </source>
</evidence>
<evidence type="ECO:0000256" key="5">
    <source>
        <dbReference type="ARBA" id="ARBA00022989"/>
    </source>
</evidence>
<dbReference type="PROSITE" id="PS50866">
    <property type="entry name" value="GOLD"/>
    <property type="match status" value="1"/>
</dbReference>
<sequence>MIGVYPTLFSLSVVVFSLSSAAELTFELPDNEKMCFYENIDQGVEATLEFQVVTGGNYDVDLEILSPNGQFLYRDVKKQYDSFTWKAQIGGVHKFCFSNEFSTFTHKIVYFHLQVGEERPAADELGNQDQETALTLLETSTVNIFVNLNKISEHQTHHRLKEAQGRTFAEDLNEQVLYWSVGESLLIIIIGIGQILVLRSFFSNSHKTSVPT</sequence>
<organism evidence="12 13">
    <name type="scientific">Candidula unifasciata</name>
    <dbReference type="NCBI Taxonomy" id="100452"/>
    <lineage>
        <taxon>Eukaryota</taxon>
        <taxon>Metazoa</taxon>
        <taxon>Spiralia</taxon>
        <taxon>Lophotrochozoa</taxon>
        <taxon>Mollusca</taxon>
        <taxon>Gastropoda</taxon>
        <taxon>Heterobranchia</taxon>
        <taxon>Euthyneura</taxon>
        <taxon>Panpulmonata</taxon>
        <taxon>Eupulmonata</taxon>
        <taxon>Stylommatophora</taxon>
        <taxon>Helicina</taxon>
        <taxon>Helicoidea</taxon>
        <taxon>Geomitridae</taxon>
        <taxon>Candidula</taxon>
    </lineage>
</organism>
<reference evidence="12" key="1">
    <citation type="submission" date="2021-04" db="EMBL/GenBank/DDBJ databases">
        <authorList>
            <consortium name="Molecular Ecology Group"/>
        </authorList>
    </citation>
    <scope>NUCLEOTIDE SEQUENCE</scope>
</reference>
<comment type="similarity">
    <text evidence="2 8">Belongs to the EMP24/GP25L family.</text>
</comment>
<comment type="subcellular location">
    <subcellularLocation>
        <location evidence="7">Endomembrane system</location>
        <topology evidence="7">Single-pass membrane protein</topology>
    </subcellularLocation>
    <subcellularLocation>
        <location evidence="1 8">Membrane</location>
        <topology evidence="1 8">Single-pass type I membrane protein</topology>
    </subcellularLocation>
</comment>
<evidence type="ECO:0000313" key="12">
    <source>
        <dbReference type="EMBL" id="CAG5117147.1"/>
    </source>
</evidence>
<evidence type="ECO:0000256" key="6">
    <source>
        <dbReference type="ARBA" id="ARBA00023136"/>
    </source>
</evidence>
<name>A0A8S3YJJ4_9EUPU</name>
<evidence type="ECO:0000256" key="4">
    <source>
        <dbReference type="ARBA" id="ARBA00022729"/>
    </source>
</evidence>
<keyword evidence="3 8" id="KW-0812">Transmembrane</keyword>
<gene>
    <name evidence="12" type="ORF">CUNI_LOCUS2705</name>
</gene>
<keyword evidence="6 9" id="KW-0472">Membrane</keyword>
<dbReference type="Pfam" id="PF01105">
    <property type="entry name" value="EMP24_GP25L"/>
    <property type="match status" value="1"/>
</dbReference>
<feature type="signal peptide" evidence="10">
    <location>
        <begin position="1"/>
        <end position="21"/>
    </location>
</feature>
<dbReference type="SUPFAM" id="SSF101576">
    <property type="entry name" value="Supernatant protein factor (SPF), C-terminal domain"/>
    <property type="match status" value="1"/>
</dbReference>
<dbReference type="InterPro" id="IPR015720">
    <property type="entry name" value="Emp24-like"/>
</dbReference>
<evidence type="ECO:0000256" key="1">
    <source>
        <dbReference type="ARBA" id="ARBA00004479"/>
    </source>
</evidence>
<feature type="transmembrane region" description="Helical" evidence="9">
    <location>
        <begin position="176"/>
        <end position="198"/>
    </location>
</feature>
<evidence type="ECO:0000256" key="8">
    <source>
        <dbReference type="RuleBase" id="RU003827"/>
    </source>
</evidence>
<protein>
    <recommendedName>
        <fullName evidence="11">GOLD domain-containing protein</fullName>
    </recommendedName>
</protein>
<keyword evidence="13" id="KW-1185">Reference proteome</keyword>
<evidence type="ECO:0000256" key="10">
    <source>
        <dbReference type="SAM" id="SignalP"/>
    </source>
</evidence>
<dbReference type="GO" id="GO:0016020">
    <property type="term" value="C:membrane"/>
    <property type="evidence" value="ECO:0007669"/>
    <property type="project" value="UniProtKB-SubCell"/>
</dbReference>
<evidence type="ECO:0000256" key="9">
    <source>
        <dbReference type="SAM" id="Phobius"/>
    </source>
</evidence>
<evidence type="ECO:0000256" key="7">
    <source>
        <dbReference type="ARBA" id="ARBA00037847"/>
    </source>
</evidence>
<evidence type="ECO:0000259" key="11">
    <source>
        <dbReference type="PROSITE" id="PS50866"/>
    </source>
</evidence>
<dbReference type="AlphaFoldDB" id="A0A8S3YJJ4"/>
<dbReference type="OrthoDB" id="62956at2759"/>
<dbReference type="GO" id="GO:0012505">
    <property type="term" value="C:endomembrane system"/>
    <property type="evidence" value="ECO:0007669"/>
    <property type="project" value="UniProtKB-SubCell"/>
</dbReference>
<proteinExistence type="inferred from homology"/>
<feature type="chain" id="PRO_5035760285" description="GOLD domain-containing protein" evidence="10">
    <location>
        <begin position="22"/>
        <end position="212"/>
    </location>
</feature>
<evidence type="ECO:0000256" key="3">
    <source>
        <dbReference type="ARBA" id="ARBA00022692"/>
    </source>
</evidence>
<evidence type="ECO:0000256" key="2">
    <source>
        <dbReference type="ARBA" id="ARBA00007104"/>
    </source>
</evidence>
<comment type="caution">
    <text evidence="12">The sequence shown here is derived from an EMBL/GenBank/DDBJ whole genome shotgun (WGS) entry which is preliminary data.</text>
</comment>
<dbReference type="InterPro" id="IPR036598">
    <property type="entry name" value="GOLD_dom_sf"/>
</dbReference>
<dbReference type="EMBL" id="CAJHNH020000355">
    <property type="protein sequence ID" value="CAG5117147.1"/>
    <property type="molecule type" value="Genomic_DNA"/>
</dbReference>
<dbReference type="SMART" id="SM01190">
    <property type="entry name" value="EMP24_GP25L"/>
    <property type="match status" value="1"/>
</dbReference>
<accession>A0A8S3YJJ4</accession>
<keyword evidence="5 9" id="KW-1133">Transmembrane helix</keyword>
<keyword evidence="4 10" id="KW-0732">Signal</keyword>
<dbReference type="InterPro" id="IPR009038">
    <property type="entry name" value="GOLD_dom"/>
</dbReference>
<dbReference type="PANTHER" id="PTHR22811">
    <property type="entry name" value="TRANSMEMBRANE EMP24 DOMAIN-CONTAINING PROTEIN"/>
    <property type="match status" value="1"/>
</dbReference>
<dbReference type="Proteomes" id="UP000678393">
    <property type="component" value="Unassembled WGS sequence"/>
</dbReference>